<evidence type="ECO:0000256" key="2">
    <source>
        <dbReference type="ARBA" id="ARBA00022603"/>
    </source>
</evidence>
<dbReference type="RefSeq" id="WP_132197358.1">
    <property type="nucleotide sequence ID" value="NZ_SLWM01000043.1"/>
</dbReference>
<dbReference type="GO" id="GO:0008168">
    <property type="term" value="F:methyltransferase activity"/>
    <property type="evidence" value="ECO:0007669"/>
    <property type="project" value="UniProtKB-KW"/>
</dbReference>
<comment type="similarity">
    <text evidence="1">Belongs to the class IV-like SAM-binding methyltransferase superfamily. RNA methyltransferase TrmH family.</text>
</comment>
<evidence type="ECO:0000259" key="4">
    <source>
        <dbReference type="Pfam" id="PF00588"/>
    </source>
</evidence>
<evidence type="ECO:0000256" key="3">
    <source>
        <dbReference type="ARBA" id="ARBA00022679"/>
    </source>
</evidence>
<reference evidence="6 7" key="1">
    <citation type="journal article" date="2015" name="Stand. Genomic Sci.">
        <title>Genomic Encyclopedia of Bacterial and Archaeal Type Strains, Phase III: the genomes of soil and plant-associated and newly described type strains.</title>
        <authorList>
            <person name="Whitman W.B."/>
            <person name="Woyke T."/>
            <person name="Klenk H.P."/>
            <person name="Zhou Y."/>
            <person name="Lilburn T.G."/>
            <person name="Beck B.J."/>
            <person name="De Vos P."/>
            <person name="Vandamme P."/>
            <person name="Eisen J.A."/>
            <person name="Garrity G."/>
            <person name="Hugenholtz P."/>
            <person name="Kyrpides N.C."/>
        </authorList>
    </citation>
    <scope>NUCLEOTIDE SEQUENCE [LARGE SCALE GENOMIC DNA]</scope>
    <source>
        <strain evidence="6 7">VKM Ac-2538</strain>
    </source>
</reference>
<feature type="domain" description="MRM3-like substrate binding" evidence="5">
    <location>
        <begin position="20"/>
        <end position="100"/>
    </location>
</feature>
<dbReference type="InterPro" id="IPR053888">
    <property type="entry name" value="MRM3-like_sub_bind"/>
</dbReference>
<dbReference type="Proteomes" id="UP000295818">
    <property type="component" value="Unassembled WGS sequence"/>
</dbReference>
<sequence>MAPSRLDARPIGPQHPRIRELLALRKDASAGRILVEGCWEHNQLLDTPTTIDTFLYCPEAGDARTADAAARVAARGTEVYRISEKLLARLSRRGRPDGLISIARLPAWQPGDFRFDESSLVLVADGVEYAGNLGTLIRTVDACRADCLVLTSRRARLTHPTVYAASRGMVLTTPVLEFDAIPDAAAWLRGHEFDVHLADPGATGSYRATAYRGRPTAFVVGSEGSGLDNRWHQQGFRAVSIPMLGQADSLNVALSAGILLFEARAHKEGW</sequence>
<dbReference type="InterPro" id="IPR029028">
    <property type="entry name" value="Alpha/beta_knot_MTases"/>
</dbReference>
<organism evidence="6 7">
    <name type="scientific">Kribbella orskensis</name>
    <dbReference type="NCBI Taxonomy" id="2512216"/>
    <lineage>
        <taxon>Bacteria</taxon>
        <taxon>Bacillati</taxon>
        <taxon>Actinomycetota</taxon>
        <taxon>Actinomycetes</taxon>
        <taxon>Propionibacteriales</taxon>
        <taxon>Kribbellaceae</taxon>
        <taxon>Kribbella</taxon>
    </lineage>
</organism>
<dbReference type="InterPro" id="IPR001537">
    <property type="entry name" value="SpoU_MeTrfase"/>
</dbReference>
<keyword evidence="7" id="KW-1185">Reference proteome</keyword>
<keyword evidence="2 6" id="KW-0489">Methyltransferase</keyword>
<feature type="domain" description="tRNA/rRNA methyltransferase SpoU type" evidence="4">
    <location>
        <begin position="120"/>
        <end position="261"/>
    </location>
</feature>
<dbReference type="SUPFAM" id="SSF75217">
    <property type="entry name" value="alpha/beta knot"/>
    <property type="match status" value="1"/>
</dbReference>
<dbReference type="SUPFAM" id="SSF55315">
    <property type="entry name" value="L30e-like"/>
    <property type="match status" value="1"/>
</dbReference>
<proteinExistence type="inferred from homology"/>
<dbReference type="EMBL" id="SLWM01000043">
    <property type="protein sequence ID" value="TCO08675.1"/>
    <property type="molecule type" value="Genomic_DNA"/>
</dbReference>
<evidence type="ECO:0000259" key="5">
    <source>
        <dbReference type="Pfam" id="PF22435"/>
    </source>
</evidence>
<keyword evidence="3" id="KW-0808">Transferase</keyword>
<dbReference type="PANTHER" id="PTHR43191:SF2">
    <property type="entry name" value="RRNA METHYLTRANSFERASE 3, MITOCHONDRIAL"/>
    <property type="match status" value="1"/>
</dbReference>
<dbReference type="Gene3D" id="3.40.1280.10">
    <property type="match status" value="1"/>
</dbReference>
<name>A0ABY2B738_9ACTN</name>
<dbReference type="InterPro" id="IPR029026">
    <property type="entry name" value="tRNA_m1G_MTases_N"/>
</dbReference>
<dbReference type="Gene3D" id="3.30.1330.30">
    <property type="match status" value="1"/>
</dbReference>
<dbReference type="InterPro" id="IPR029064">
    <property type="entry name" value="Ribosomal_eL30-like_sf"/>
</dbReference>
<gene>
    <name evidence="6" type="ORF">EV644_14310</name>
</gene>
<dbReference type="Pfam" id="PF22435">
    <property type="entry name" value="MRM3-like_sub_bind"/>
    <property type="match status" value="1"/>
</dbReference>
<comment type="caution">
    <text evidence="6">The sequence shown here is derived from an EMBL/GenBank/DDBJ whole genome shotgun (WGS) entry which is preliminary data.</text>
</comment>
<dbReference type="Pfam" id="PF00588">
    <property type="entry name" value="SpoU_methylase"/>
    <property type="match status" value="1"/>
</dbReference>
<accession>A0ABY2B738</accession>
<evidence type="ECO:0000313" key="6">
    <source>
        <dbReference type="EMBL" id="TCO08675.1"/>
    </source>
</evidence>
<dbReference type="PANTHER" id="PTHR43191">
    <property type="entry name" value="RRNA METHYLTRANSFERASE 3"/>
    <property type="match status" value="1"/>
</dbReference>
<dbReference type="InterPro" id="IPR051259">
    <property type="entry name" value="rRNA_Methyltransferase"/>
</dbReference>
<protein>
    <submittedName>
        <fullName evidence="6">TrmH family RNA methyltransferase</fullName>
    </submittedName>
</protein>
<dbReference type="GO" id="GO:0032259">
    <property type="term" value="P:methylation"/>
    <property type="evidence" value="ECO:0007669"/>
    <property type="project" value="UniProtKB-KW"/>
</dbReference>
<evidence type="ECO:0000256" key="1">
    <source>
        <dbReference type="ARBA" id="ARBA00007228"/>
    </source>
</evidence>
<evidence type="ECO:0000313" key="7">
    <source>
        <dbReference type="Proteomes" id="UP000295818"/>
    </source>
</evidence>